<dbReference type="Proteomes" id="UP000736373">
    <property type="component" value="Unassembled WGS sequence"/>
</dbReference>
<dbReference type="InterPro" id="IPR036188">
    <property type="entry name" value="FAD/NAD-bd_sf"/>
</dbReference>
<dbReference type="EMBL" id="VZQQ01000056">
    <property type="protein sequence ID" value="MBC8751480.1"/>
    <property type="molecule type" value="Genomic_DNA"/>
</dbReference>
<organism evidence="6 7">
    <name type="scientific">Paraburkholderia podalyriae</name>
    <dbReference type="NCBI Taxonomy" id="1938811"/>
    <lineage>
        <taxon>Bacteria</taxon>
        <taxon>Pseudomonadati</taxon>
        <taxon>Pseudomonadota</taxon>
        <taxon>Betaproteobacteria</taxon>
        <taxon>Burkholderiales</taxon>
        <taxon>Burkholderiaceae</taxon>
        <taxon>Paraburkholderia</taxon>
    </lineage>
</organism>
<feature type="domain" description="Reverse transcriptase" evidence="5">
    <location>
        <begin position="1"/>
        <end position="154"/>
    </location>
</feature>
<protein>
    <recommendedName>
        <fullName evidence="5">Reverse transcriptase domain-containing protein</fullName>
    </recommendedName>
</protein>
<keyword evidence="3" id="KW-0274">FAD</keyword>
<evidence type="ECO:0000256" key="3">
    <source>
        <dbReference type="ARBA" id="ARBA00022827"/>
    </source>
</evidence>
<comment type="caution">
    <text evidence="6">The sequence shown here is derived from an EMBL/GenBank/DDBJ whole genome shotgun (WGS) entry which is preliminary data.</text>
</comment>
<evidence type="ECO:0000259" key="5">
    <source>
        <dbReference type="PROSITE" id="PS50878"/>
    </source>
</evidence>
<evidence type="ECO:0000256" key="1">
    <source>
        <dbReference type="ARBA" id="ARBA00010790"/>
    </source>
</evidence>
<evidence type="ECO:0000313" key="7">
    <source>
        <dbReference type="Proteomes" id="UP000736373"/>
    </source>
</evidence>
<evidence type="ECO:0000256" key="2">
    <source>
        <dbReference type="ARBA" id="ARBA00022630"/>
    </source>
</evidence>
<dbReference type="PROSITE" id="PS50878">
    <property type="entry name" value="RT_POL"/>
    <property type="match status" value="1"/>
</dbReference>
<evidence type="ECO:0000256" key="4">
    <source>
        <dbReference type="ARBA" id="ARBA00023002"/>
    </source>
</evidence>
<keyword evidence="4" id="KW-0560">Oxidoreductase</keyword>
<name>A0ABR7PYW2_9BURK</name>
<keyword evidence="2" id="KW-0285">Flavoprotein</keyword>
<dbReference type="InterPro" id="IPR007867">
    <property type="entry name" value="GMC_OxRtase_C"/>
</dbReference>
<dbReference type="SUPFAM" id="SSF56672">
    <property type="entry name" value="DNA/RNA polymerases"/>
    <property type="match status" value="1"/>
</dbReference>
<dbReference type="PANTHER" id="PTHR46056:SF12">
    <property type="entry name" value="LONG-CHAIN-ALCOHOL OXIDASE"/>
    <property type="match status" value="1"/>
</dbReference>
<dbReference type="Gene3D" id="3.50.50.60">
    <property type="entry name" value="FAD/NAD(P)-binding domain"/>
    <property type="match status" value="1"/>
</dbReference>
<dbReference type="InterPro" id="IPR000477">
    <property type="entry name" value="RT_dom"/>
</dbReference>
<evidence type="ECO:0000313" key="6">
    <source>
        <dbReference type="EMBL" id="MBC8751480.1"/>
    </source>
</evidence>
<comment type="similarity">
    <text evidence="1">Belongs to the GMC oxidoreductase family.</text>
</comment>
<reference evidence="6 7" key="1">
    <citation type="submission" date="2019-09" db="EMBL/GenBank/DDBJ databases">
        <title>Paraburkholderia podalyriae sp. nov., A South African Podalyria-associated rhizobium.</title>
        <authorList>
            <person name="Mavima L."/>
            <person name="Beukes C.W."/>
            <person name="Palmer M."/>
            <person name="De Meyer S.E."/>
            <person name="James E.K."/>
            <person name="Maluk M."/>
            <person name="Avontuur J.R."/>
            <person name="Chan W.Y."/>
            <person name="Venter S.N."/>
            <person name="Steenkamp E.T."/>
        </authorList>
    </citation>
    <scope>NUCLEOTIDE SEQUENCE [LARGE SCALE GENOMIC DNA]</scope>
    <source>
        <strain evidence="6 7">WC7.3b</strain>
    </source>
</reference>
<proteinExistence type="inferred from homology"/>
<keyword evidence="7" id="KW-1185">Reference proteome</keyword>
<gene>
    <name evidence="6" type="ORF">F6X42_34610</name>
</gene>
<dbReference type="InterPro" id="IPR043502">
    <property type="entry name" value="DNA/RNA_pol_sf"/>
</dbReference>
<dbReference type="Pfam" id="PF05199">
    <property type="entry name" value="GMC_oxred_C"/>
    <property type="match status" value="1"/>
</dbReference>
<sequence length="270" mass="30648">MAVHRHISERWVAMYIECWLKAPVQMPDGKVQFRTRGTPQGGVVTPWTQKVTLVGVISPLLSNIYLTWGDQMLERAKETTRNGTYTYVEYARFADDLVVLIYVHPRHAGLLGAVTRRLREEFAKLQVEINEEKSRTVRVTGAGKSRRRWISMSTWLPIPAVSKEDHVNDNALRNHAYAQVKMIYEACGSTRVMDLPPYPAGHNMGTNRMSEKFRDGVVNRWGQAHEVTNLFVPDGSQLTTSSAENPTLTIVALAIRQAEYIADAVRRRDI</sequence>
<dbReference type="PANTHER" id="PTHR46056">
    <property type="entry name" value="LONG-CHAIN-ALCOHOL OXIDASE"/>
    <property type="match status" value="1"/>
</dbReference>
<accession>A0ABR7PYW2</accession>